<dbReference type="SMART" id="SM00790">
    <property type="entry name" value="AFOR_N"/>
    <property type="match status" value="1"/>
</dbReference>
<evidence type="ECO:0000256" key="7">
    <source>
        <dbReference type="ARBA" id="ARBA00023014"/>
    </source>
</evidence>
<dbReference type="EMBL" id="JAHDYS010000001">
    <property type="protein sequence ID" value="MBT1070241.1"/>
    <property type="molecule type" value="Genomic_DNA"/>
</dbReference>
<evidence type="ECO:0000256" key="6">
    <source>
        <dbReference type="ARBA" id="ARBA00023004"/>
    </source>
</evidence>
<evidence type="ECO:0000313" key="11">
    <source>
        <dbReference type="Proteomes" id="UP000784128"/>
    </source>
</evidence>
<keyword evidence="4" id="KW-0479">Metal-binding</keyword>
<evidence type="ECO:0000256" key="8">
    <source>
        <dbReference type="ARBA" id="ARBA00049934"/>
    </source>
</evidence>
<dbReference type="PANTHER" id="PTHR30038">
    <property type="entry name" value="ALDEHYDE FERREDOXIN OXIDOREDUCTASE"/>
    <property type="match status" value="1"/>
</dbReference>
<dbReference type="RefSeq" id="WP_214295953.1">
    <property type="nucleotide sequence ID" value="NZ_JAHDYS010000001.1"/>
</dbReference>
<comment type="similarity">
    <text evidence="2">Belongs to the AOR/FOR family.</text>
</comment>
<dbReference type="Pfam" id="PF02730">
    <property type="entry name" value="AFOR_N"/>
    <property type="match status" value="1"/>
</dbReference>
<protein>
    <submittedName>
        <fullName evidence="10">Aldehyde ferredoxin oxidoreductase</fullName>
    </submittedName>
</protein>
<dbReference type="InterPro" id="IPR036021">
    <property type="entry name" value="Tungsten_al_ferr_oxy-like_C"/>
</dbReference>
<accession>A0ABS5U3K0</accession>
<dbReference type="SUPFAM" id="SSF56228">
    <property type="entry name" value="Aldehyde ferredoxin oxidoreductase, N-terminal domain"/>
    <property type="match status" value="1"/>
</dbReference>
<feature type="domain" description="Aldehyde ferredoxin oxidoreductase N-terminal" evidence="9">
    <location>
        <begin position="1"/>
        <end position="208"/>
    </location>
</feature>
<dbReference type="Proteomes" id="UP000784128">
    <property type="component" value="Unassembled WGS sequence"/>
</dbReference>
<dbReference type="InterPro" id="IPR013983">
    <property type="entry name" value="Ald_Fedxn_OxRdtase_N"/>
</dbReference>
<dbReference type="InterPro" id="IPR001203">
    <property type="entry name" value="OxRdtase_Ald_Fedxn_C"/>
</dbReference>
<dbReference type="InterPro" id="IPR013984">
    <property type="entry name" value="Ald_Fedxn_OxRdtase_dom2"/>
</dbReference>
<dbReference type="PANTHER" id="PTHR30038:SF0">
    <property type="entry name" value="TUNGSTEN-CONTAINING ALDEHYDE FERREDOXIN OXIDOREDUCTASE"/>
    <property type="match status" value="1"/>
</dbReference>
<evidence type="ECO:0000256" key="5">
    <source>
        <dbReference type="ARBA" id="ARBA00023002"/>
    </source>
</evidence>
<evidence type="ECO:0000256" key="1">
    <source>
        <dbReference type="ARBA" id="ARBA00001966"/>
    </source>
</evidence>
<dbReference type="Gene3D" id="1.10.569.10">
    <property type="entry name" value="Aldehyde Ferredoxin Oxidoreductase Protein, subunit A, domain 2"/>
    <property type="match status" value="1"/>
</dbReference>
<reference evidence="10 11" key="1">
    <citation type="submission" date="2021-05" db="EMBL/GenBank/DDBJ databases">
        <title>The draft genome of Geobacter chapellei DSM 13688.</title>
        <authorList>
            <person name="Xu Z."/>
            <person name="Masuda Y."/>
            <person name="Itoh H."/>
            <person name="Senoo K."/>
        </authorList>
    </citation>
    <scope>NUCLEOTIDE SEQUENCE [LARGE SCALE GENOMIC DNA]</scope>
    <source>
        <strain evidence="10 11">DSM 13688</strain>
    </source>
</reference>
<evidence type="ECO:0000256" key="3">
    <source>
        <dbReference type="ARBA" id="ARBA00022485"/>
    </source>
</evidence>
<keyword evidence="6" id="KW-0408">Iron</keyword>
<dbReference type="SUPFAM" id="SSF48310">
    <property type="entry name" value="Aldehyde ferredoxin oxidoreductase, C-terminal domains"/>
    <property type="match status" value="1"/>
</dbReference>
<evidence type="ECO:0000256" key="4">
    <source>
        <dbReference type="ARBA" id="ARBA00022723"/>
    </source>
</evidence>
<proteinExistence type="inferred from homology"/>
<dbReference type="Gene3D" id="3.60.9.10">
    <property type="entry name" value="Aldehyde ferredoxin oxidoreductase, N-terminal domain"/>
    <property type="match status" value="1"/>
</dbReference>
<keyword evidence="7" id="KW-0411">Iron-sulfur</keyword>
<dbReference type="InterPro" id="IPR051919">
    <property type="entry name" value="W-dependent_AOR"/>
</dbReference>
<keyword evidence="5" id="KW-0560">Oxidoreductase</keyword>
<comment type="cofactor">
    <cofactor evidence="1">
        <name>[4Fe-4S] cluster</name>
        <dbReference type="ChEBI" id="CHEBI:49883"/>
    </cofactor>
</comment>
<dbReference type="InterPro" id="IPR013985">
    <property type="entry name" value="Ald_Fedxn_OxRdtase_dom3"/>
</dbReference>
<comment type="cofactor">
    <cofactor evidence="8">
        <name>tungstopterin</name>
        <dbReference type="ChEBI" id="CHEBI:30402"/>
    </cofactor>
</comment>
<evidence type="ECO:0000259" key="9">
    <source>
        <dbReference type="SMART" id="SM00790"/>
    </source>
</evidence>
<keyword evidence="3" id="KW-0004">4Fe-4S</keyword>
<comment type="caution">
    <text evidence="10">The sequence shown here is derived from an EMBL/GenBank/DDBJ whole genome shotgun (WGS) entry which is preliminary data.</text>
</comment>
<dbReference type="Gene3D" id="1.10.599.10">
    <property type="entry name" value="Aldehyde Ferredoxin Oxidoreductase Protein, subunit A, domain 3"/>
    <property type="match status" value="1"/>
</dbReference>
<evidence type="ECO:0000313" key="10">
    <source>
        <dbReference type="EMBL" id="MBT1070241.1"/>
    </source>
</evidence>
<organism evidence="10 11">
    <name type="scientific">Pelotalea chapellei</name>
    <dbReference type="NCBI Taxonomy" id="44671"/>
    <lineage>
        <taxon>Bacteria</taxon>
        <taxon>Pseudomonadati</taxon>
        <taxon>Thermodesulfobacteriota</taxon>
        <taxon>Desulfuromonadia</taxon>
        <taxon>Geobacterales</taxon>
        <taxon>Geobacteraceae</taxon>
        <taxon>Pelotalea</taxon>
    </lineage>
</organism>
<sequence>MDKILRVNMSDQTTRLEAVPAEWAGLGGRGLTSTIVAAEVPASCHALGAHNKLVFAPGLLTGTAAANSGRLSAGAKSPLTGTIKESNAGGTAAQMLARLGIKALIIEGMPAKDAWYSLHVNKDGVTIQEETELIGKGNFAVIEALEARLGKKTGVLTIGPVGELKMTAANISVKDPDSKIRSHGRGGLGAVMGSKKIKFISIDDAGGPGIKIADPEKFKLAARTFAKALLAHPVSGEGLPTYGTNVLVNVLNEAGGLPTRNFTYGSFEGADKISGETMHDVISARGGKTRHGCHAGCIIQCSQVYNDKDGKYLTSGFEYETIWGLGADCCIDNLDDIARADSIMDDIGIDSIETAVMFGVAMEAGILSFGDSKEMLRLLGEEIGKGTPLGRILGGGAGSVGKAYGVTRVPVVKNQGIPAYDPRSVKGIGITYATSTMGADHTAGYTIATNILNVGGYVDPLKKEGQVELSRNLQIATAAVDSTGMCIFVAFPALDIPECLPALIDMINARFGINLTGDDVTNLGKHILKVEHQFNIEAGFTKEHDRLPEFFNTEKVAPHNAVWDFSGEEIDEFWNF</sequence>
<evidence type="ECO:0000256" key="2">
    <source>
        <dbReference type="ARBA" id="ARBA00011032"/>
    </source>
</evidence>
<gene>
    <name evidence="10" type="ORF">KJB30_00405</name>
</gene>
<dbReference type="InterPro" id="IPR036503">
    <property type="entry name" value="Ald_Fedxn_OxRdtase_N_sf"/>
</dbReference>
<name>A0ABS5U3K0_9BACT</name>
<dbReference type="Pfam" id="PF01314">
    <property type="entry name" value="AFOR_C"/>
    <property type="match status" value="1"/>
</dbReference>
<keyword evidence="11" id="KW-1185">Reference proteome</keyword>